<accession>A0A0M4M2B2</accession>
<dbReference type="EMBL" id="CP010411">
    <property type="protein sequence ID" value="ALE08847.1"/>
    <property type="molecule type" value="Genomic_DNA"/>
</dbReference>
<protein>
    <submittedName>
        <fullName evidence="1">Uncharacterized protein</fullName>
    </submittedName>
</protein>
<evidence type="ECO:0000313" key="1">
    <source>
        <dbReference type="EMBL" id="ALE08847.1"/>
    </source>
</evidence>
<reference evidence="1 2" key="1">
    <citation type="submission" date="2014-12" db="EMBL/GenBank/DDBJ databases">
        <title>Complete genome sequence of Bifidobacterium longum subsp. infantis BT1.</title>
        <authorList>
            <person name="Kim J.F."/>
            <person name="Kwak M.-J."/>
        </authorList>
    </citation>
    <scope>NUCLEOTIDE SEQUENCE [LARGE SCALE GENOMIC DNA]</scope>
    <source>
        <strain evidence="1 2">BT1</strain>
    </source>
</reference>
<organism evidence="1 2">
    <name type="scientific">Bifidobacterium longum subsp. infantis</name>
    <dbReference type="NCBI Taxonomy" id="1682"/>
    <lineage>
        <taxon>Bacteria</taxon>
        <taxon>Bacillati</taxon>
        <taxon>Actinomycetota</taxon>
        <taxon>Actinomycetes</taxon>
        <taxon>Bifidobacteriales</taxon>
        <taxon>Bifidobacteriaceae</taxon>
        <taxon>Bifidobacterium</taxon>
    </lineage>
</organism>
<evidence type="ECO:0000313" key="2">
    <source>
        <dbReference type="Proteomes" id="UP000067206"/>
    </source>
</evidence>
<proteinExistence type="predicted"/>
<dbReference type="PATRIC" id="fig|1682.24.peg.767"/>
<gene>
    <name evidence="1" type="ORF">RY67_794</name>
</gene>
<dbReference type="AlphaFoldDB" id="A0A0M4M2B2"/>
<dbReference type="Proteomes" id="UP000067206">
    <property type="component" value="Chromosome"/>
</dbReference>
<name>A0A0M4M2B2_BIFLI</name>
<sequence>MSAPAEDDRIMRPDVMCLRQLSLLICREAIVSMDMMTA</sequence>